<sequence>MTQPDPGLPTDPTAMTAVQLVSAYAARQLSPVEATQACLDAIAARDGALNAFCLVDPDRALVQAKDSEARWQSGNPRGLLDGVPISIKDIFLTEGWPTLRGSTCIDASGPWSVDSPVAARLREDGMVFVGKTTTPEIAWKGVTDSPLTGITRNPADPTTTAGGSSGGSAAAVAGGMTPVSVGTDGGGSIRIPASFCGIVGFKPTHGRIPLYPASPFGPLAHAGPMTHTVEDAALLMDILSLPDPRDPTALAPTLTTFRSQMQRDVRGLSVGYSATLGYAQVDPEVAEIVEAAVARLAEADLTIDAVDPGFADPRAAFETLWAAGAATMLSKFPAGSREKVDAGLGAAWARGESVSAVDYLDARHVAAEVGITMGTFHMSYDVLITPTMPITAFEAGHDVPPGSGLDGWPDWTPFTYPFNMTQQPAISIPVGTTRAGMPVGMQIVGPRHSDDLILAVARHAEFVLNS</sequence>
<reference evidence="6 7" key="1">
    <citation type="submission" date="2022-10" db="EMBL/GenBank/DDBJ databases">
        <title>The complete genomes of actinobacterial strains from the NBC collection.</title>
        <authorList>
            <person name="Joergensen T.S."/>
            <person name="Alvarez Arevalo M."/>
            <person name="Sterndorff E.B."/>
            <person name="Faurdal D."/>
            <person name="Vuksanovic O."/>
            <person name="Mourched A.-S."/>
            <person name="Charusanti P."/>
            <person name="Shaw S."/>
            <person name="Blin K."/>
            <person name="Weber T."/>
        </authorList>
    </citation>
    <scope>NUCLEOTIDE SEQUENCE [LARGE SCALE GENOMIC DNA]</scope>
    <source>
        <strain evidence="6 7">NBC_01413</strain>
    </source>
</reference>
<dbReference type="Proteomes" id="UP001621418">
    <property type="component" value="Chromosome"/>
</dbReference>
<dbReference type="RefSeq" id="WP_328663760.1">
    <property type="nucleotide sequence ID" value="NZ_CP108014.1"/>
</dbReference>
<dbReference type="GO" id="GO:0004040">
    <property type="term" value="F:amidase activity"/>
    <property type="evidence" value="ECO:0007669"/>
    <property type="project" value="UniProtKB-EC"/>
</dbReference>
<dbReference type="EMBL" id="CP109527">
    <property type="protein sequence ID" value="WTY34866.1"/>
    <property type="molecule type" value="Genomic_DNA"/>
</dbReference>
<dbReference type="InterPro" id="IPR036928">
    <property type="entry name" value="AS_sf"/>
</dbReference>
<gene>
    <name evidence="6" type="ORF">OG308_26665</name>
</gene>
<proteinExistence type="inferred from homology"/>
<dbReference type="Gene3D" id="3.90.1300.10">
    <property type="entry name" value="Amidase signature (AS) domain"/>
    <property type="match status" value="1"/>
</dbReference>
<accession>A0ABZ1N4G8</accession>
<feature type="region of interest" description="Disordered" evidence="4">
    <location>
        <begin position="143"/>
        <end position="170"/>
    </location>
</feature>
<dbReference type="InterPro" id="IPR020556">
    <property type="entry name" value="Amidase_CS"/>
</dbReference>
<dbReference type="PANTHER" id="PTHR11895:SF7">
    <property type="entry name" value="GLUTAMYL-TRNA(GLN) AMIDOTRANSFERASE SUBUNIT A, MITOCHONDRIAL"/>
    <property type="match status" value="1"/>
</dbReference>
<feature type="domain" description="Amidase" evidence="5">
    <location>
        <begin position="33"/>
        <end position="454"/>
    </location>
</feature>
<dbReference type="PANTHER" id="PTHR11895">
    <property type="entry name" value="TRANSAMIDASE"/>
    <property type="match status" value="1"/>
</dbReference>
<dbReference type="Pfam" id="PF01425">
    <property type="entry name" value="Amidase"/>
    <property type="match status" value="1"/>
</dbReference>
<protein>
    <recommendedName>
        <fullName evidence="3">amidase</fullName>
        <ecNumber evidence="3">3.5.1.4</ecNumber>
    </recommendedName>
</protein>
<dbReference type="SUPFAM" id="SSF75304">
    <property type="entry name" value="Amidase signature (AS) enzymes"/>
    <property type="match status" value="1"/>
</dbReference>
<dbReference type="NCBIfam" id="NF004815">
    <property type="entry name" value="PRK06169.1"/>
    <property type="match status" value="1"/>
</dbReference>
<evidence type="ECO:0000256" key="4">
    <source>
        <dbReference type="SAM" id="MobiDB-lite"/>
    </source>
</evidence>
<evidence type="ECO:0000256" key="3">
    <source>
        <dbReference type="ARBA" id="ARBA00012922"/>
    </source>
</evidence>
<keyword evidence="6" id="KW-0378">Hydrolase</keyword>
<evidence type="ECO:0000313" key="6">
    <source>
        <dbReference type="EMBL" id="WTY34866.1"/>
    </source>
</evidence>
<evidence type="ECO:0000256" key="1">
    <source>
        <dbReference type="ARBA" id="ARBA00001311"/>
    </source>
</evidence>
<keyword evidence="7" id="KW-1185">Reference proteome</keyword>
<comment type="catalytic activity">
    <reaction evidence="1">
        <text>a monocarboxylic acid amide + H2O = a monocarboxylate + NH4(+)</text>
        <dbReference type="Rhea" id="RHEA:12020"/>
        <dbReference type="ChEBI" id="CHEBI:15377"/>
        <dbReference type="ChEBI" id="CHEBI:28938"/>
        <dbReference type="ChEBI" id="CHEBI:35757"/>
        <dbReference type="ChEBI" id="CHEBI:83628"/>
        <dbReference type="EC" id="3.5.1.4"/>
    </reaction>
</comment>
<evidence type="ECO:0000313" key="7">
    <source>
        <dbReference type="Proteomes" id="UP001621418"/>
    </source>
</evidence>
<feature type="compositionally biased region" description="Low complexity" evidence="4">
    <location>
        <begin position="158"/>
        <end position="170"/>
    </location>
</feature>
<dbReference type="InterPro" id="IPR023631">
    <property type="entry name" value="Amidase_dom"/>
</dbReference>
<evidence type="ECO:0000256" key="2">
    <source>
        <dbReference type="ARBA" id="ARBA00009199"/>
    </source>
</evidence>
<dbReference type="GeneID" id="91377719"/>
<comment type="similarity">
    <text evidence="2">Belongs to the amidase family.</text>
</comment>
<name>A0ABZ1N4G8_9NOCA</name>
<evidence type="ECO:0000259" key="5">
    <source>
        <dbReference type="Pfam" id="PF01425"/>
    </source>
</evidence>
<dbReference type="PROSITE" id="PS00571">
    <property type="entry name" value="AMIDASES"/>
    <property type="match status" value="1"/>
</dbReference>
<dbReference type="EC" id="3.5.1.4" evidence="3"/>
<organism evidence="6 7">
    <name type="scientific">Nocardia salmonicida</name>
    <dbReference type="NCBI Taxonomy" id="53431"/>
    <lineage>
        <taxon>Bacteria</taxon>
        <taxon>Bacillati</taxon>
        <taxon>Actinomycetota</taxon>
        <taxon>Actinomycetes</taxon>
        <taxon>Mycobacteriales</taxon>
        <taxon>Nocardiaceae</taxon>
        <taxon>Nocardia</taxon>
    </lineage>
</organism>
<dbReference type="InterPro" id="IPR000120">
    <property type="entry name" value="Amidase"/>
</dbReference>